<keyword evidence="5" id="KW-1185">Reference proteome</keyword>
<organism evidence="4 5">
    <name type="scientific">Trichomonas vaginalis (strain ATCC PRA-98 / G3)</name>
    <dbReference type="NCBI Taxonomy" id="412133"/>
    <lineage>
        <taxon>Eukaryota</taxon>
        <taxon>Metamonada</taxon>
        <taxon>Parabasalia</taxon>
        <taxon>Trichomonadida</taxon>
        <taxon>Trichomonadidae</taxon>
        <taxon>Trichomonas</taxon>
    </lineage>
</organism>
<dbReference type="SMR" id="A2FQS2"/>
<dbReference type="PRINTS" id="PR01415">
    <property type="entry name" value="ANKYRIN"/>
</dbReference>
<dbReference type="InterPro" id="IPR036770">
    <property type="entry name" value="Ankyrin_rpt-contain_sf"/>
</dbReference>
<dbReference type="KEGG" id="tva:4750456"/>
<evidence type="ECO:0000313" key="4">
    <source>
        <dbReference type="EMBL" id="EAX92743.1"/>
    </source>
</evidence>
<dbReference type="PROSITE" id="PS50088">
    <property type="entry name" value="ANK_REPEAT"/>
    <property type="match status" value="3"/>
</dbReference>
<dbReference type="SMART" id="SM00248">
    <property type="entry name" value="ANK"/>
    <property type="match status" value="4"/>
</dbReference>
<dbReference type="eggNOG" id="KOG0504">
    <property type="taxonomic scope" value="Eukaryota"/>
</dbReference>
<evidence type="ECO:0000313" key="5">
    <source>
        <dbReference type="Proteomes" id="UP000001542"/>
    </source>
</evidence>
<dbReference type="AlphaFoldDB" id="A2FQS2"/>
<reference evidence="4" key="2">
    <citation type="journal article" date="2007" name="Science">
        <title>Draft genome sequence of the sexually transmitted pathogen Trichomonas vaginalis.</title>
        <authorList>
            <person name="Carlton J.M."/>
            <person name="Hirt R.P."/>
            <person name="Silva J.C."/>
            <person name="Delcher A.L."/>
            <person name="Schatz M."/>
            <person name="Zhao Q."/>
            <person name="Wortman J.R."/>
            <person name="Bidwell S.L."/>
            <person name="Alsmark U.C.M."/>
            <person name="Besteiro S."/>
            <person name="Sicheritz-Ponten T."/>
            <person name="Noel C.J."/>
            <person name="Dacks J.B."/>
            <person name="Foster P.G."/>
            <person name="Simillion C."/>
            <person name="Van de Peer Y."/>
            <person name="Miranda-Saavedra D."/>
            <person name="Barton G.J."/>
            <person name="Westrop G.D."/>
            <person name="Mueller S."/>
            <person name="Dessi D."/>
            <person name="Fiori P.L."/>
            <person name="Ren Q."/>
            <person name="Paulsen I."/>
            <person name="Zhang H."/>
            <person name="Bastida-Corcuera F.D."/>
            <person name="Simoes-Barbosa A."/>
            <person name="Brown M.T."/>
            <person name="Hayes R.D."/>
            <person name="Mukherjee M."/>
            <person name="Okumura C.Y."/>
            <person name="Schneider R."/>
            <person name="Smith A.J."/>
            <person name="Vanacova S."/>
            <person name="Villalvazo M."/>
            <person name="Haas B.J."/>
            <person name="Pertea M."/>
            <person name="Feldblyum T.V."/>
            <person name="Utterback T.R."/>
            <person name="Shu C.L."/>
            <person name="Osoegawa K."/>
            <person name="de Jong P.J."/>
            <person name="Hrdy I."/>
            <person name="Horvathova L."/>
            <person name="Zubacova Z."/>
            <person name="Dolezal P."/>
            <person name="Malik S.B."/>
            <person name="Logsdon J.M. Jr."/>
            <person name="Henze K."/>
            <person name="Gupta A."/>
            <person name="Wang C.C."/>
            <person name="Dunne R.L."/>
            <person name="Upcroft J.A."/>
            <person name="Upcroft P."/>
            <person name="White O."/>
            <person name="Salzberg S.L."/>
            <person name="Tang P."/>
            <person name="Chiu C.-H."/>
            <person name="Lee Y.-S."/>
            <person name="Embley T.M."/>
            <person name="Coombs G.H."/>
            <person name="Mottram J.C."/>
            <person name="Tachezy J."/>
            <person name="Fraser-Liggett C.M."/>
            <person name="Johnson P.J."/>
        </authorList>
    </citation>
    <scope>NUCLEOTIDE SEQUENCE [LARGE SCALE GENOMIC DNA]</scope>
    <source>
        <strain evidence="4">G3</strain>
    </source>
</reference>
<dbReference type="Gene3D" id="1.25.40.20">
    <property type="entry name" value="Ankyrin repeat-containing domain"/>
    <property type="match status" value="3"/>
</dbReference>
<gene>
    <name evidence="4" type="ORF">TVAG_334460</name>
</gene>
<dbReference type="VEuPathDB" id="TrichDB:TVAGG3_0479020"/>
<dbReference type="Proteomes" id="UP000001542">
    <property type="component" value="Unassembled WGS sequence"/>
</dbReference>
<accession>A2FQS2</accession>
<dbReference type="InParanoid" id="A2FQS2"/>
<protein>
    <submittedName>
        <fullName evidence="4">Uncharacterized protein</fullName>
    </submittedName>
</protein>
<dbReference type="InterPro" id="IPR002110">
    <property type="entry name" value="Ankyrin_rpt"/>
</dbReference>
<reference evidence="4" key="1">
    <citation type="submission" date="2006-10" db="EMBL/GenBank/DDBJ databases">
        <authorList>
            <person name="Amadeo P."/>
            <person name="Zhao Q."/>
            <person name="Wortman J."/>
            <person name="Fraser-Liggett C."/>
            <person name="Carlton J."/>
        </authorList>
    </citation>
    <scope>NUCLEOTIDE SEQUENCE</scope>
    <source>
        <strain evidence="4">G3</strain>
    </source>
</reference>
<evidence type="ECO:0000256" key="3">
    <source>
        <dbReference type="PROSITE-ProRule" id="PRU00023"/>
    </source>
</evidence>
<dbReference type="VEuPathDB" id="TrichDB:TVAG_334460"/>
<dbReference type="OrthoDB" id="194358at2759"/>
<dbReference type="PANTHER" id="PTHR24188">
    <property type="entry name" value="ANKYRIN REPEAT PROTEIN"/>
    <property type="match status" value="1"/>
</dbReference>
<dbReference type="EMBL" id="DS113949">
    <property type="protein sequence ID" value="EAX92743.1"/>
    <property type="molecule type" value="Genomic_DNA"/>
</dbReference>
<name>A2FQS2_TRIV3</name>
<feature type="repeat" description="ANK" evidence="3">
    <location>
        <begin position="254"/>
        <end position="286"/>
    </location>
</feature>
<sequence length="341" mass="39588">MRLDKNNCFEFLEYYSGIESNEKILEICDFISSHFFEIDENKLKSISPYIGYDNIERIIKSKKLFLKDEDSLANFIVSLSRKSETFYPLIEHVHLEFCSEEIINKLVDISDENSSINIIKSLRDSLIRSRYVCHNYNRYNIPKDFRSNVSKYKNSNDFHDAYEILEEFNHIMILIANKEFISEYKFTFLNKILLKASKYGNLTIVKSLIENGCDKEAQDKYGYTPLIWASENDHLDIVQYLISIGADKEARKDDGTTALMCASYKDHRQIVRYLISVGADIEARNIDGWTPLLLAALADHFEVVEYLISVGADMEAKNKYGETIHNVSSDQMKDYLLSIKN</sequence>
<keyword evidence="2 3" id="KW-0040">ANK repeat</keyword>
<evidence type="ECO:0000256" key="1">
    <source>
        <dbReference type="ARBA" id="ARBA00022737"/>
    </source>
</evidence>
<dbReference type="PANTHER" id="PTHR24188:SF29">
    <property type="entry name" value="GH09064P"/>
    <property type="match status" value="1"/>
</dbReference>
<evidence type="ECO:0000256" key="2">
    <source>
        <dbReference type="ARBA" id="ARBA00023043"/>
    </source>
</evidence>
<keyword evidence="1" id="KW-0677">Repeat</keyword>
<dbReference type="PROSITE" id="PS50297">
    <property type="entry name" value="ANK_REP_REGION"/>
    <property type="match status" value="3"/>
</dbReference>
<proteinExistence type="predicted"/>
<dbReference type="STRING" id="5722.A2FQS2"/>
<dbReference type="Pfam" id="PF12796">
    <property type="entry name" value="Ank_2"/>
    <property type="match status" value="1"/>
</dbReference>
<dbReference type="Pfam" id="PF13637">
    <property type="entry name" value="Ank_4"/>
    <property type="match status" value="1"/>
</dbReference>
<dbReference type="RefSeq" id="XP_001305673.1">
    <property type="nucleotide sequence ID" value="XM_001305672.1"/>
</dbReference>
<dbReference type="SUPFAM" id="SSF48403">
    <property type="entry name" value="Ankyrin repeat"/>
    <property type="match status" value="1"/>
</dbReference>
<feature type="repeat" description="ANK" evidence="3">
    <location>
        <begin position="287"/>
        <end position="319"/>
    </location>
</feature>
<feature type="repeat" description="ANK" evidence="3">
    <location>
        <begin position="221"/>
        <end position="253"/>
    </location>
</feature>